<dbReference type="PANTHER" id="PTHR14226">
    <property type="entry name" value="NEUROPATHY TARGET ESTERASE/SWISS CHEESE D.MELANOGASTER"/>
    <property type="match status" value="1"/>
</dbReference>
<evidence type="ECO:0000259" key="5">
    <source>
        <dbReference type="PROSITE" id="PS51635"/>
    </source>
</evidence>
<protein>
    <submittedName>
        <fullName evidence="6">Patatin</fullName>
    </submittedName>
</protein>
<dbReference type="GO" id="GO:0016787">
    <property type="term" value="F:hydrolase activity"/>
    <property type="evidence" value="ECO:0007669"/>
    <property type="project" value="UniProtKB-UniRule"/>
</dbReference>
<dbReference type="PANTHER" id="PTHR14226:SF57">
    <property type="entry name" value="BLR7027 PROTEIN"/>
    <property type="match status" value="1"/>
</dbReference>
<dbReference type="InterPro" id="IPR050301">
    <property type="entry name" value="NTE"/>
</dbReference>
<feature type="short sequence motif" description="DGA/G" evidence="4">
    <location>
        <begin position="182"/>
        <end position="184"/>
    </location>
</feature>
<dbReference type="AlphaFoldDB" id="A0A8J3RWV5"/>
<dbReference type="Pfam" id="PF01734">
    <property type="entry name" value="Patatin"/>
    <property type="match status" value="1"/>
</dbReference>
<dbReference type="InterPro" id="IPR002641">
    <property type="entry name" value="PNPLA_dom"/>
</dbReference>
<dbReference type="Gene3D" id="3.40.1090.10">
    <property type="entry name" value="Cytosolic phospholipase A2 catalytic domain"/>
    <property type="match status" value="2"/>
</dbReference>
<organism evidence="6 7">
    <name type="scientific">Planobispora longispora</name>
    <dbReference type="NCBI Taxonomy" id="28887"/>
    <lineage>
        <taxon>Bacteria</taxon>
        <taxon>Bacillati</taxon>
        <taxon>Actinomycetota</taxon>
        <taxon>Actinomycetes</taxon>
        <taxon>Streptosporangiales</taxon>
        <taxon>Streptosporangiaceae</taxon>
        <taxon>Planobispora</taxon>
    </lineage>
</organism>
<sequence length="273" mass="28051">MTRALVLGGGGVAGIAWEAGVLTGLRRAGLDLGVADLIVGTSAGSVVGTLVATGADLESAVAAQAESETEATVPAVDMEAVMATFGILFDPSLEPREARRRVGEMALAVPDTGARIETIGERLPIKEWPERRLLITAVDTATGEFVVWDREAGASLVSAVASSCAVPCVFPPVEIGGRRYMDGGVRSATNADLAAGSSAVVLLEPMAHLSPRTRFQAEIAELGDAVVAHIVPDEASIAVFGANVLDPALWRPAFDAGLAQAPAVAETVAKTWS</sequence>
<comment type="caution">
    <text evidence="6">The sequence shown here is derived from an EMBL/GenBank/DDBJ whole genome shotgun (WGS) entry which is preliminary data.</text>
</comment>
<keyword evidence="7" id="KW-1185">Reference proteome</keyword>
<dbReference type="RefSeq" id="WP_203894112.1">
    <property type="nucleotide sequence ID" value="NZ_BOOH01000051.1"/>
</dbReference>
<feature type="short sequence motif" description="GXSXG" evidence="4">
    <location>
        <begin position="40"/>
        <end position="44"/>
    </location>
</feature>
<dbReference type="GO" id="GO:0016042">
    <property type="term" value="P:lipid catabolic process"/>
    <property type="evidence" value="ECO:0007669"/>
    <property type="project" value="UniProtKB-UniRule"/>
</dbReference>
<dbReference type="Proteomes" id="UP000616724">
    <property type="component" value="Unassembled WGS sequence"/>
</dbReference>
<dbReference type="InterPro" id="IPR016035">
    <property type="entry name" value="Acyl_Trfase/lysoPLipase"/>
</dbReference>
<feature type="domain" description="PNPLA" evidence="5">
    <location>
        <begin position="5"/>
        <end position="195"/>
    </location>
</feature>
<feature type="active site" description="Nucleophile" evidence="4">
    <location>
        <position position="42"/>
    </location>
</feature>
<evidence type="ECO:0000256" key="4">
    <source>
        <dbReference type="PROSITE-ProRule" id="PRU01161"/>
    </source>
</evidence>
<evidence type="ECO:0000256" key="3">
    <source>
        <dbReference type="ARBA" id="ARBA00023098"/>
    </source>
</evidence>
<name>A0A8J3RWV5_9ACTN</name>
<dbReference type="SUPFAM" id="SSF52151">
    <property type="entry name" value="FabD/lysophospholipase-like"/>
    <property type="match status" value="1"/>
</dbReference>
<feature type="short sequence motif" description="GXGXXG" evidence="4">
    <location>
        <begin position="9"/>
        <end position="14"/>
    </location>
</feature>
<evidence type="ECO:0000313" key="6">
    <source>
        <dbReference type="EMBL" id="GIH79648.1"/>
    </source>
</evidence>
<proteinExistence type="predicted"/>
<keyword evidence="3 4" id="KW-0443">Lipid metabolism</keyword>
<keyword evidence="1 4" id="KW-0378">Hydrolase</keyword>
<gene>
    <name evidence="6" type="ORF">Plo01_60770</name>
</gene>
<evidence type="ECO:0000256" key="1">
    <source>
        <dbReference type="ARBA" id="ARBA00022801"/>
    </source>
</evidence>
<dbReference type="PROSITE" id="PS51635">
    <property type="entry name" value="PNPLA"/>
    <property type="match status" value="1"/>
</dbReference>
<reference evidence="6 7" key="1">
    <citation type="submission" date="2021-01" db="EMBL/GenBank/DDBJ databases">
        <title>Whole genome shotgun sequence of Planobispora longispora NBRC 13918.</title>
        <authorList>
            <person name="Komaki H."/>
            <person name="Tamura T."/>
        </authorList>
    </citation>
    <scope>NUCLEOTIDE SEQUENCE [LARGE SCALE GENOMIC DNA]</scope>
    <source>
        <strain evidence="6 7">NBRC 13918</strain>
    </source>
</reference>
<accession>A0A8J3RWV5</accession>
<dbReference type="EMBL" id="BOOH01000051">
    <property type="protein sequence ID" value="GIH79648.1"/>
    <property type="molecule type" value="Genomic_DNA"/>
</dbReference>
<keyword evidence="2 4" id="KW-0442">Lipid degradation</keyword>
<evidence type="ECO:0000313" key="7">
    <source>
        <dbReference type="Proteomes" id="UP000616724"/>
    </source>
</evidence>
<evidence type="ECO:0000256" key="2">
    <source>
        <dbReference type="ARBA" id="ARBA00022963"/>
    </source>
</evidence>
<feature type="active site" description="Proton acceptor" evidence="4">
    <location>
        <position position="182"/>
    </location>
</feature>